<dbReference type="AlphaFoldDB" id="A0A1I7AFT2"/>
<proteinExistence type="predicted"/>
<keyword evidence="2" id="KW-1185">Reference proteome</keyword>
<evidence type="ECO:0000313" key="2">
    <source>
        <dbReference type="Proteomes" id="UP000236454"/>
    </source>
</evidence>
<name>A0A1I7AFT2_9FLAO</name>
<dbReference type="OrthoDB" id="1467713at2"/>
<dbReference type="EMBL" id="FPAS01000003">
    <property type="protein sequence ID" value="SFT73799.1"/>
    <property type="molecule type" value="Genomic_DNA"/>
</dbReference>
<evidence type="ECO:0000313" key="1">
    <source>
        <dbReference type="EMBL" id="SFT73799.1"/>
    </source>
</evidence>
<sequence length="88" mass="10464">MRVIEEIEHPRFKIQIFNFNNKYIVKVELGQFEQTYKIGEIDVMGLADVKAMITSDFLQGCLNRFVDMRADWEKSFRNKNVQENSETK</sequence>
<accession>A0A1I7AFT2</accession>
<gene>
    <name evidence="1" type="ORF">SAMN05216474_2048</name>
</gene>
<dbReference type="STRING" id="477690.SAMN05216474_2048"/>
<dbReference type="RefSeq" id="WP_090249089.1">
    <property type="nucleotide sequence ID" value="NZ_FPAS01000003.1"/>
</dbReference>
<protein>
    <submittedName>
        <fullName evidence="1">Uncharacterized protein</fullName>
    </submittedName>
</protein>
<dbReference type="Proteomes" id="UP000236454">
    <property type="component" value="Unassembled WGS sequence"/>
</dbReference>
<organism evidence="1 2">
    <name type="scientific">Lishizhenia tianjinensis</name>
    <dbReference type="NCBI Taxonomy" id="477690"/>
    <lineage>
        <taxon>Bacteria</taxon>
        <taxon>Pseudomonadati</taxon>
        <taxon>Bacteroidota</taxon>
        <taxon>Flavobacteriia</taxon>
        <taxon>Flavobacteriales</taxon>
        <taxon>Crocinitomicaceae</taxon>
        <taxon>Lishizhenia</taxon>
    </lineage>
</organism>
<reference evidence="1 2" key="1">
    <citation type="submission" date="2016-10" db="EMBL/GenBank/DDBJ databases">
        <authorList>
            <person name="de Groot N.N."/>
        </authorList>
    </citation>
    <scope>NUCLEOTIDE SEQUENCE [LARGE SCALE GENOMIC DNA]</scope>
    <source>
        <strain evidence="1 2">CGMCC 1.7005</strain>
    </source>
</reference>